<dbReference type="EMBL" id="VSSQ01010929">
    <property type="protein sequence ID" value="MPM45571.1"/>
    <property type="molecule type" value="Genomic_DNA"/>
</dbReference>
<reference evidence="1" key="1">
    <citation type="submission" date="2019-08" db="EMBL/GenBank/DDBJ databases">
        <authorList>
            <person name="Kucharzyk K."/>
            <person name="Murdoch R.W."/>
            <person name="Higgins S."/>
            <person name="Loffler F."/>
        </authorList>
    </citation>
    <scope>NUCLEOTIDE SEQUENCE</scope>
</reference>
<dbReference type="AlphaFoldDB" id="A0A645A019"/>
<evidence type="ECO:0000313" key="1">
    <source>
        <dbReference type="EMBL" id="MPM45571.1"/>
    </source>
</evidence>
<organism evidence="1">
    <name type="scientific">bioreactor metagenome</name>
    <dbReference type="NCBI Taxonomy" id="1076179"/>
    <lineage>
        <taxon>unclassified sequences</taxon>
        <taxon>metagenomes</taxon>
        <taxon>ecological metagenomes</taxon>
    </lineage>
</organism>
<accession>A0A645A019</accession>
<name>A0A645A019_9ZZZZ</name>
<protein>
    <submittedName>
        <fullName evidence="1">Uncharacterized protein</fullName>
    </submittedName>
</protein>
<proteinExistence type="predicted"/>
<gene>
    <name evidence="1" type="ORF">SDC9_92259</name>
</gene>
<sequence>MQIALVAVLPYPQEGITDKDQGTRQGNYGSLGKNAHIQVALMTSLQCGIGFFLSSTKPQRSREFRTLPTVLADRKVFPVHRCRIVGCTILELIAFGLGHIGIAAGIDEQVLSMGKKIKMKFVTVSMSSTKCPAMEAKIEILVTDNGIPTLLKNRHPLGEPYAGKPMVLLNSSETQVPHTVKIELGVTKGLQLPIAEEIGSLGNDVPLVNTVAVAHRRFGSIGFLPSHGSPAHLVSFFDDDIVKGKKQALAHQHHIQVVVGDLVVVHRRLFPLHPVIIDLHLNFQSQASERFFAILLTPFTLWQCKAGEEKPMIFQHTPVAHEVVTIPDRVEKGCMLLNGRKERINDLLGDGRTLLEILHRLGPVLHPQACLDRTPSLLTLRISSSYTAHPVTKLGSKGLGVLLITRDGIGLPKADPETHSVEREHPFTVIAGLVHPVNLVLKDHRFKGPFHIPAKIEKKGLVDHIICNLQFLLGLRLFMLAHIRRHPLRIVEEGYPRLGKICCPGHVLPPTSKKPNRP</sequence>
<comment type="caution">
    <text evidence="1">The sequence shown here is derived from an EMBL/GenBank/DDBJ whole genome shotgun (WGS) entry which is preliminary data.</text>
</comment>